<keyword evidence="2 6" id="KW-0560">Oxidoreductase</keyword>
<comment type="caution">
    <text evidence="6">The sequence shown here is derived from an EMBL/GenBank/DDBJ whole genome shotgun (WGS) entry which is preliminary data.</text>
</comment>
<dbReference type="Gene3D" id="3.40.50.720">
    <property type="entry name" value="NAD(P)-binding Rossmann-like Domain"/>
    <property type="match status" value="1"/>
</dbReference>
<feature type="domain" description="6-phosphogluconate dehydrogenase NADP-binding" evidence="4">
    <location>
        <begin position="2"/>
        <end position="156"/>
    </location>
</feature>
<dbReference type="Gene3D" id="1.10.1040.10">
    <property type="entry name" value="N-(1-d-carboxylethyl)-l-norvaline Dehydrogenase, domain 2"/>
    <property type="match status" value="1"/>
</dbReference>
<sequence length="293" mass="31488">MTIGWMGLGLMGERMVKRVASLGEDVVAYNRSPKAIRDLPTHVRVTSDPRDAARGSRVIFLMLADGAAVEAALFESGALDAMDPGAVVVNMSTVGVEESIRFAERVERRGFGYVESPVLGTTKPAEEGKLVALVAGTEANVETALPYLRTMAHVVHRLGNVGNGSAMKLMVNYLLAMSMLSLGEALAFAERAGFDVRTALDVLATSSVWPAVYGGKRAMIETGDFTPQFPVKHLAKDVRLFTEASEHLRARTPIAGLARDLLRRASAGSFADLDMAALCSWFRDDGQGQRSDS</sequence>
<dbReference type="RefSeq" id="WP_283204346.1">
    <property type="nucleotide sequence ID" value="NZ_JASGCB010000026.1"/>
</dbReference>
<dbReference type="InterPro" id="IPR036291">
    <property type="entry name" value="NAD(P)-bd_dom_sf"/>
</dbReference>
<dbReference type="InterPro" id="IPR029154">
    <property type="entry name" value="HIBADH-like_NADP-bd"/>
</dbReference>
<evidence type="ECO:0000256" key="3">
    <source>
        <dbReference type="ARBA" id="ARBA00023027"/>
    </source>
</evidence>
<evidence type="ECO:0000256" key="1">
    <source>
        <dbReference type="ARBA" id="ARBA00009080"/>
    </source>
</evidence>
<dbReference type="Pfam" id="PF14833">
    <property type="entry name" value="NAD_binding_11"/>
    <property type="match status" value="1"/>
</dbReference>
<proteinExistence type="inferred from homology"/>
<dbReference type="EC" id="1.1.-.-" evidence="6"/>
<evidence type="ECO:0000259" key="5">
    <source>
        <dbReference type="Pfam" id="PF14833"/>
    </source>
</evidence>
<keyword evidence="3" id="KW-0520">NAD</keyword>
<dbReference type="SUPFAM" id="SSF48179">
    <property type="entry name" value="6-phosphogluconate dehydrogenase C-terminal domain-like"/>
    <property type="match status" value="1"/>
</dbReference>
<dbReference type="EMBL" id="JASGCB010000026">
    <property type="protein sequence ID" value="MDI9260921.1"/>
    <property type="molecule type" value="Genomic_DNA"/>
</dbReference>
<accession>A0ABT6Y0R1</accession>
<name>A0ABT6Y0R1_ALISE</name>
<keyword evidence="7" id="KW-1185">Reference proteome</keyword>
<evidence type="ECO:0000256" key="2">
    <source>
        <dbReference type="ARBA" id="ARBA00023002"/>
    </source>
</evidence>
<reference evidence="6 7" key="1">
    <citation type="submission" date="2023-04" db="EMBL/GenBank/DDBJ databases">
        <title>A. sendaiensis sub sp. chiapanensis a novel subspecie with specific adaptation in bacterial cell wall isolated from an active volcano.</title>
        <authorList>
            <person name="Alvarez Gutierrez P.E."/>
            <person name="Ortiz Cortes L.Y."/>
        </authorList>
    </citation>
    <scope>NUCLEOTIDE SEQUENCE [LARGE SCALE GENOMIC DNA]</scope>
    <source>
        <strain evidence="6 7">PA2</strain>
    </source>
</reference>
<feature type="domain" description="3-hydroxyisobutyrate dehydrogenase-like NAD-binding" evidence="5">
    <location>
        <begin position="162"/>
        <end position="280"/>
    </location>
</feature>
<dbReference type="PANTHER" id="PTHR43580">
    <property type="entry name" value="OXIDOREDUCTASE GLYR1-RELATED"/>
    <property type="match status" value="1"/>
</dbReference>
<dbReference type="PIRSF" id="PIRSF000103">
    <property type="entry name" value="HIBADH"/>
    <property type="match status" value="1"/>
</dbReference>
<dbReference type="InterPro" id="IPR015815">
    <property type="entry name" value="HIBADH-related"/>
</dbReference>
<dbReference type="Pfam" id="PF03446">
    <property type="entry name" value="NAD_binding_2"/>
    <property type="match status" value="1"/>
</dbReference>
<dbReference type="InterPro" id="IPR051265">
    <property type="entry name" value="HIBADH-related_NP60_sf"/>
</dbReference>
<dbReference type="GO" id="GO:0016491">
    <property type="term" value="F:oxidoreductase activity"/>
    <property type="evidence" value="ECO:0007669"/>
    <property type="project" value="UniProtKB-KW"/>
</dbReference>
<gene>
    <name evidence="6" type="ORF">QID03_12195</name>
</gene>
<organism evidence="6 7">
    <name type="scientific">Alicyclobacillus sendaiensis PA2</name>
    <dbReference type="NCBI Taxonomy" id="3029425"/>
    <lineage>
        <taxon>Bacteria</taxon>
        <taxon>Bacillati</taxon>
        <taxon>Bacillota</taxon>
        <taxon>Bacilli</taxon>
        <taxon>Bacillales</taxon>
        <taxon>Alicyclobacillaceae</taxon>
        <taxon>Alicyclobacillus</taxon>
    </lineage>
</organism>
<comment type="similarity">
    <text evidence="1">Belongs to the HIBADH-related family.</text>
</comment>
<dbReference type="Proteomes" id="UP001529245">
    <property type="component" value="Unassembled WGS sequence"/>
</dbReference>
<evidence type="ECO:0000259" key="4">
    <source>
        <dbReference type="Pfam" id="PF03446"/>
    </source>
</evidence>
<dbReference type="InterPro" id="IPR013328">
    <property type="entry name" value="6PGD_dom2"/>
</dbReference>
<dbReference type="SUPFAM" id="SSF51735">
    <property type="entry name" value="NAD(P)-binding Rossmann-fold domains"/>
    <property type="match status" value="1"/>
</dbReference>
<evidence type="ECO:0000313" key="7">
    <source>
        <dbReference type="Proteomes" id="UP001529245"/>
    </source>
</evidence>
<dbReference type="PANTHER" id="PTHR43580:SF2">
    <property type="entry name" value="CYTOKINE-LIKE NUCLEAR FACTOR N-PAC"/>
    <property type="match status" value="1"/>
</dbReference>
<dbReference type="InterPro" id="IPR006115">
    <property type="entry name" value="6PGDH_NADP-bd"/>
</dbReference>
<evidence type="ECO:0000313" key="6">
    <source>
        <dbReference type="EMBL" id="MDI9260921.1"/>
    </source>
</evidence>
<dbReference type="InterPro" id="IPR008927">
    <property type="entry name" value="6-PGluconate_DH-like_C_sf"/>
</dbReference>
<protein>
    <submittedName>
        <fullName evidence="6">NAD(P)-dependent oxidoreductase</fullName>
        <ecNumber evidence="6">1.1.-.-</ecNumber>
    </submittedName>
</protein>